<keyword evidence="2" id="KW-1185">Reference proteome</keyword>
<proteinExistence type="predicted"/>
<protein>
    <submittedName>
        <fullName evidence="1">Uncharacterized protein</fullName>
    </submittedName>
</protein>
<evidence type="ECO:0000313" key="1">
    <source>
        <dbReference type="EMBL" id="MBB2188510.1"/>
    </source>
</evidence>
<organism evidence="1 2">
    <name type="scientific">Gluconacetobacter azotocaptans</name>
    <dbReference type="NCBI Taxonomy" id="142834"/>
    <lineage>
        <taxon>Bacteria</taxon>
        <taxon>Pseudomonadati</taxon>
        <taxon>Pseudomonadota</taxon>
        <taxon>Alphaproteobacteria</taxon>
        <taxon>Acetobacterales</taxon>
        <taxon>Acetobacteraceae</taxon>
        <taxon>Gluconacetobacter</taxon>
    </lineage>
</organism>
<dbReference type="Proteomes" id="UP000555756">
    <property type="component" value="Unassembled WGS sequence"/>
</dbReference>
<dbReference type="AlphaFoldDB" id="A0A7W4JPT3"/>
<dbReference type="EMBL" id="JABEQF010000001">
    <property type="protein sequence ID" value="MBB2188510.1"/>
    <property type="molecule type" value="Genomic_DNA"/>
</dbReference>
<accession>A0A7W4JPT3</accession>
<comment type="caution">
    <text evidence="1">The sequence shown here is derived from an EMBL/GenBank/DDBJ whole genome shotgun (WGS) entry which is preliminary data.</text>
</comment>
<gene>
    <name evidence="1" type="ORF">HLH34_00840</name>
</gene>
<evidence type="ECO:0000313" key="2">
    <source>
        <dbReference type="Proteomes" id="UP000555756"/>
    </source>
</evidence>
<name>A0A7W4JPT3_9PROT</name>
<dbReference type="RefSeq" id="WP_183117692.1">
    <property type="nucleotide sequence ID" value="NZ_JABEQF010000001.1"/>
</dbReference>
<sequence>MSHIQPCQDHAVRGGVASAGCARVVPSGDGPAGMRMWDRACGVAVLAGAAWLAHAAWAGGITLRDLSDAAGCLFAF</sequence>
<reference evidence="1 2" key="1">
    <citation type="submission" date="2020-04" db="EMBL/GenBank/DDBJ databases">
        <title>Description of novel Gluconacetobacter.</title>
        <authorList>
            <person name="Sombolestani A."/>
        </authorList>
    </citation>
    <scope>NUCLEOTIDE SEQUENCE [LARGE SCALE GENOMIC DNA]</scope>
    <source>
        <strain evidence="1 2">LMG 21311</strain>
    </source>
</reference>